<feature type="domain" description="Reverse transcriptase" evidence="1">
    <location>
        <begin position="1"/>
        <end position="155"/>
    </location>
</feature>
<dbReference type="GeneTree" id="ENSGT01150000286909"/>
<dbReference type="STRING" id="28743.ENSCVAP00000015423"/>
<dbReference type="Proteomes" id="UP000265020">
    <property type="component" value="Unassembled WGS sequence"/>
</dbReference>
<dbReference type="InterPro" id="IPR043502">
    <property type="entry name" value="DNA/RNA_pol_sf"/>
</dbReference>
<dbReference type="SUPFAM" id="SSF56672">
    <property type="entry name" value="DNA/RNA polymerases"/>
    <property type="match status" value="1"/>
</dbReference>
<sequence length="155" mass="17400">MSADSGSCTALVLLDLSAAFDTVDDSILINRLRDWVGMTGPVLEWFTSYLAGRSFSVAVNDMMSERGDLQYGVPQGSVLGPLLFLLYLLPLGQIIQQHSDVAYHLFADDIQLYCSFKTSEVHKLHSLMNCLSRIQQWLNDNYLALNTEQTVHQRV</sequence>
<evidence type="ECO:0000313" key="2">
    <source>
        <dbReference type="Ensembl" id="ENSCVAP00000015423.1"/>
    </source>
</evidence>
<dbReference type="InterPro" id="IPR000477">
    <property type="entry name" value="RT_dom"/>
</dbReference>
<name>A0A3Q2D9N5_CYPVA</name>
<dbReference type="OMA" id="DMMSERG"/>
<evidence type="ECO:0000313" key="3">
    <source>
        <dbReference type="Proteomes" id="UP000265020"/>
    </source>
</evidence>
<proteinExistence type="predicted"/>
<dbReference type="PROSITE" id="PS50878">
    <property type="entry name" value="RT_POL"/>
    <property type="match status" value="1"/>
</dbReference>
<reference evidence="2" key="2">
    <citation type="submission" date="2025-09" db="UniProtKB">
        <authorList>
            <consortium name="Ensembl"/>
        </authorList>
    </citation>
    <scope>IDENTIFICATION</scope>
</reference>
<dbReference type="AlphaFoldDB" id="A0A3Q2D9N5"/>
<evidence type="ECO:0000259" key="1">
    <source>
        <dbReference type="PROSITE" id="PS50878"/>
    </source>
</evidence>
<reference evidence="2" key="1">
    <citation type="submission" date="2025-08" db="UniProtKB">
        <authorList>
            <consortium name="Ensembl"/>
        </authorList>
    </citation>
    <scope>IDENTIFICATION</scope>
</reference>
<protein>
    <recommendedName>
        <fullName evidence="1">Reverse transcriptase domain-containing protein</fullName>
    </recommendedName>
</protein>
<organism evidence="2 3">
    <name type="scientific">Cyprinodon variegatus</name>
    <name type="common">Sheepshead minnow</name>
    <dbReference type="NCBI Taxonomy" id="28743"/>
    <lineage>
        <taxon>Eukaryota</taxon>
        <taxon>Metazoa</taxon>
        <taxon>Chordata</taxon>
        <taxon>Craniata</taxon>
        <taxon>Vertebrata</taxon>
        <taxon>Euteleostomi</taxon>
        <taxon>Actinopterygii</taxon>
        <taxon>Neopterygii</taxon>
        <taxon>Teleostei</taxon>
        <taxon>Neoteleostei</taxon>
        <taxon>Acanthomorphata</taxon>
        <taxon>Ovalentaria</taxon>
        <taxon>Atherinomorphae</taxon>
        <taxon>Cyprinodontiformes</taxon>
        <taxon>Cyprinodontidae</taxon>
        <taxon>Cyprinodon</taxon>
    </lineage>
</organism>
<keyword evidence="3" id="KW-1185">Reference proteome</keyword>
<dbReference type="Pfam" id="PF00078">
    <property type="entry name" value="RVT_1"/>
    <property type="match status" value="1"/>
</dbReference>
<dbReference type="PANTHER" id="PTHR33332">
    <property type="entry name" value="REVERSE TRANSCRIPTASE DOMAIN-CONTAINING PROTEIN"/>
    <property type="match status" value="1"/>
</dbReference>
<dbReference type="Ensembl" id="ENSCVAT00000023506.1">
    <property type="protein sequence ID" value="ENSCVAP00000015423.1"/>
    <property type="gene ID" value="ENSCVAG00000018200.1"/>
</dbReference>
<accession>A0A3Q2D9N5</accession>